<proteinExistence type="predicted"/>
<evidence type="ECO:0000256" key="1">
    <source>
        <dbReference type="SAM" id="MobiDB-lite"/>
    </source>
</evidence>
<evidence type="ECO:0000313" key="3">
    <source>
        <dbReference type="Proteomes" id="UP000568877"/>
    </source>
</evidence>
<accession>A0A6V8PRL7</accession>
<protein>
    <submittedName>
        <fullName evidence="2">Uncharacterized protein</fullName>
    </submittedName>
</protein>
<gene>
    <name evidence="2" type="ORF">HKBW3S42_02003</name>
</gene>
<reference evidence="2 3" key="1">
    <citation type="journal article" date="2020" name="Front. Microbiol.">
        <title>Single-cell genomics of novel Actinobacteria with the Wood-Ljungdahl pathway discovered in a serpentinizing system.</title>
        <authorList>
            <person name="Merino N."/>
            <person name="Kawai M."/>
            <person name="Boyd E.S."/>
            <person name="Colman D.R."/>
            <person name="McGlynn S.E."/>
            <person name="Nealson K.H."/>
            <person name="Kurokawa K."/>
            <person name="Hongoh Y."/>
        </authorList>
    </citation>
    <scope>NUCLEOTIDE SEQUENCE [LARGE SCALE GENOMIC DNA]</scope>
    <source>
        <strain evidence="2 3">S42</strain>
    </source>
</reference>
<organism evidence="2 3">
    <name type="scientific">Candidatus Hakubella thermalkaliphila</name>
    <dbReference type="NCBI Taxonomy" id="2754717"/>
    <lineage>
        <taxon>Bacteria</taxon>
        <taxon>Bacillati</taxon>
        <taxon>Actinomycetota</taxon>
        <taxon>Actinomycetota incertae sedis</taxon>
        <taxon>Candidatus Hakubellales</taxon>
        <taxon>Candidatus Hakubellaceae</taxon>
        <taxon>Candidatus Hakubella</taxon>
    </lineage>
</organism>
<dbReference type="Proteomes" id="UP000568877">
    <property type="component" value="Unassembled WGS sequence"/>
</dbReference>
<comment type="caution">
    <text evidence="2">The sequence shown here is derived from an EMBL/GenBank/DDBJ whole genome shotgun (WGS) entry which is preliminary data.</text>
</comment>
<evidence type="ECO:0000313" key="2">
    <source>
        <dbReference type="EMBL" id="GFP33666.1"/>
    </source>
</evidence>
<dbReference type="AlphaFoldDB" id="A0A6V8PRL7"/>
<dbReference type="EMBL" id="BLSA01000637">
    <property type="protein sequence ID" value="GFP33666.1"/>
    <property type="molecule type" value="Genomic_DNA"/>
</dbReference>
<feature type="region of interest" description="Disordered" evidence="1">
    <location>
        <begin position="64"/>
        <end position="125"/>
    </location>
</feature>
<sequence length="125" mass="14373">MRLDEWYEQRYLEQVCQQCSTLYTEGIDQVAAPLTDVFVMLEAVETLAREMRADMPLTRQQVEEMGLKGRNASGAERGLQEERIWSEVKPSPPVPLSKALQEHQHLAQVPQNPPEKSQFYARFPA</sequence>
<name>A0A6V8PRL7_9ACTN</name>
<feature type="non-terminal residue" evidence="2">
    <location>
        <position position="125"/>
    </location>
</feature>